<dbReference type="CDD" id="cd01076">
    <property type="entry name" value="NAD_bind_1_Glu_DH"/>
    <property type="match status" value="1"/>
</dbReference>
<dbReference type="PRINTS" id="PR00082">
    <property type="entry name" value="GLFDHDRGNASE"/>
</dbReference>
<dbReference type="PANTHER" id="PTHR11606">
    <property type="entry name" value="GLUTAMATE DEHYDROGENASE"/>
    <property type="match status" value="1"/>
</dbReference>
<feature type="domain" description="Glutamate/phenylalanine/leucine/valine/L-tryptophan dehydrogenase C-terminal" evidence="5">
    <location>
        <begin position="186"/>
        <end position="466"/>
    </location>
</feature>
<dbReference type="SUPFAM" id="SSF51735">
    <property type="entry name" value="NAD(P)-binding Rossmann-fold domains"/>
    <property type="match status" value="1"/>
</dbReference>
<sequence length="467" mass="50850">MSQQEFLNSVQHFIETATSHLDLPDGLAERIAQCNSTYSVRFGVKLRGRIHSFQGWRSVHSEHIEPVKGGIRYAPDSDQEEVEALASLMSLKCALVNVPFGGSKGGLAIDPNAWTEDELEKITRRFTQELARRDLINPGRNVPAPDMGTGEREMAWMADEYRRIGSSDAMNQNACVTGKPVARGGIAGRVEATGRGLQYALQSYLSHPDTAPVAGQKTPKGLTVVVQGFGNVGYHAAKFLEQDGAKIVGIVEHDCAIFNTDGLDVEAVAAHRTESGSVANFPGAETVPSEQGLTYMAADILIPAAKENAITLENCNDVNYSLIVEAANGPVTADAEECLTKRGIVVLPDLYVNAGGVVVSYFEWVKNITHLPFGLMDRRQNIRAGTAVVNALEEIAGRPLQEPQRTQISRDAREIDVVRSGLEEIMVQAFDDIMERKRTLPANTTLRTAGYVVTIARIAEYYRAIGL</sequence>
<evidence type="ECO:0000313" key="7">
    <source>
        <dbReference type="Proteomes" id="UP001528040"/>
    </source>
</evidence>
<dbReference type="EMBL" id="JAQIIO010000009">
    <property type="protein sequence ID" value="MDA5095312.1"/>
    <property type="molecule type" value="Genomic_DNA"/>
</dbReference>
<organism evidence="6 7">
    <name type="scientific">Aliiroseovarius salicola</name>
    <dbReference type="NCBI Taxonomy" id="3009082"/>
    <lineage>
        <taxon>Bacteria</taxon>
        <taxon>Pseudomonadati</taxon>
        <taxon>Pseudomonadota</taxon>
        <taxon>Alphaproteobacteria</taxon>
        <taxon>Rhodobacterales</taxon>
        <taxon>Paracoccaceae</taxon>
        <taxon>Aliiroseovarius</taxon>
    </lineage>
</organism>
<dbReference type="InterPro" id="IPR033524">
    <property type="entry name" value="Glu/Leu/Phe/Val_DH_AS"/>
</dbReference>
<keyword evidence="2 3" id="KW-0560">Oxidoreductase</keyword>
<evidence type="ECO:0000259" key="5">
    <source>
        <dbReference type="SMART" id="SM00839"/>
    </source>
</evidence>
<proteinExistence type="inferred from homology"/>
<dbReference type="InterPro" id="IPR014362">
    <property type="entry name" value="Glu_DH"/>
</dbReference>
<dbReference type="RefSeq" id="WP_271055018.1">
    <property type="nucleotide sequence ID" value="NZ_JAQIIO010000009.1"/>
</dbReference>
<dbReference type="Pfam" id="PF02812">
    <property type="entry name" value="ELFV_dehydrog_N"/>
    <property type="match status" value="1"/>
</dbReference>
<dbReference type="InterPro" id="IPR006095">
    <property type="entry name" value="Glu/Leu/Phe/Val/Trp_DH"/>
</dbReference>
<dbReference type="Pfam" id="PF00208">
    <property type="entry name" value="ELFV_dehydrog"/>
    <property type="match status" value="1"/>
</dbReference>
<evidence type="ECO:0000256" key="2">
    <source>
        <dbReference type="ARBA" id="ARBA00023002"/>
    </source>
</evidence>
<evidence type="ECO:0000313" key="6">
    <source>
        <dbReference type="EMBL" id="MDA5095312.1"/>
    </source>
</evidence>
<dbReference type="InterPro" id="IPR046346">
    <property type="entry name" value="Aminoacid_DH-like_N_sf"/>
</dbReference>
<dbReference type="SUPFAM" id="SSF53223">
    <property type="entry name" value="Aminoacid dehydrogenase-like, N-terminal domain"/>
    <property type="match status" value="1"/>
</dbReference>
<reference evidence="6 7" key="1">
    <citation type="submission" date="2023-01" db="EMBL/GenBank/DDBJ databases">
        <authorList>
            <person name="Yoon J.-W."/>
        </authorList>
    </citation>
    <scope>NUCLEOTIDE SEQUENCE [LARGE SCALE GENOMIC DNA]</scope>
    <source>
        <strain evidence="6 7">KMU-50</strain>
    </source>
</reference>
<keyword evidence="7" id="KW-1185">Reference proteome</keyword>
<evidence type="ECO:0000256" key="1">
    <source>
        <dbReference type="ARBA" id="ARBA00006382"/>
    </source>
</evidence>
<dbReference type="InterPro" id="IPR006096">
    <property type="entry name" value="Glu/Leu/Phe/Val/Trp_DH_C"/>
</dbReference>
<name>A0ABT4W639_9RHOB</name>
<dbReference type="Proteomes" id="UP001528040">
    <property type="component" value="Unassembled WGS sequence"/>
</dbReference>
<dbReference type="InterPro" id="IPR033922">
    <property type="entry name" value="NAD_bind_Glu_DH"/>
</dbReference>
<dbReference type="Gene3D" id="3.40.50.720">
    <property type="entry name" value="NAD(P)-binding Rossmann-like Domain"/>
    <property type="match status" value="1"/>
</dbReference>
<comment type="caution">
    <text evidence="6">The sequence shown here is derived from an EMBL/GenBank/DDBJ whole genome shotgun (WGS) entry which is preliminary data.</text>
</comment>
<evidence type="ECO:0000256" key="4">
    <source>
        <dbReference type="RuleBase" id="RU004417"/>
    </source>
</evidence>
<comment type="similarity">
    <text evidence="1 3 4">Belongs to the Glu/Leu/Phe/Val dehydrogenases family.</text>
</comment>
<gene>
    <name evidence="6" type="ORF">O2N63_14585</name>
</gene>
<dbReference type="Gene3D" id="3.40.50.10860">
    <property type="entry name" value="Leucine Dehydrogenase, chain A, domain 1"/>
    <property type="match status" value="1"/>
</dbReference>
<dbReference type="InterPro" id="IPR036291">
    <property type="entry name" value="NAD(P)-bd_dom_sf"/>
</dbReference>
<evidence type="ECO:0000256" key="3">
    <source>
        <dbReference type="PIRNR" id="PIRNR000185"/>
    </source>
</evidence>
<dbReference type="PIRSF" id="PIRSF000185">
    <property type="entry name" value="Glu_DH"/>
    <property type="match status" value="1"/>
</dbReference>
<accession>A0ABT4W639</accession>
<dbReference type="SMART" id="SM00839">
    <property type="entry name" value="ELFV_dehydrog"/>
    <property type="match status" value="1"/>
</dbReference>
<protein>
    <recommendedName>
        <fullName evidence="3">Glutamate dehydrogenase</fullName>
    </recommendedName>
</protein>
<dbReference type="PROSITE" id="PS00074">
    <property type="entry name" value="GLFV_DEHYDROGENASE"/>
    <property type="match status" value="1"/>
</dbReference>
<dbReference type="PANTHER" id="PTHR11606:SF13">
    <property type="entry name" value="GLUTAMATE DEHYDROGENASE 1, MITOCHONDRIAL"/>
    <property type="match status" value="1"/>
</dbReference>
<dbReference type="InterPro" id="IPR006097">
    <property type="entry name" value="Glu/Leu/Phe/Val/Trp_DH_dimer"/>
</dbReference>